<evidence type="ECO:0000313" key="3">
    <source>
        <dbReference type="Proteomes" id="UP000886520"/>
    </source>
</evidence>
<feature type="chain" id="PRO_5039446868" description="Secreted protein" evidence="1">
    <location>
        <begin position="25"/>
        <end position="119"/>
    </location>
</feature>
<keyword evidence="3" id="KW-1185">Reference proteome</keyword>
<evidence type="ECO:0008006" key="4">
    <source>
        <dbReference type="Google" id="ProtNLM"/>
    </source>
</evidence>
<sequence>MAELSATCTVVPILILCAKNLVTAAATRTAGRCLHSTSSLLWKVVFIVKCVSPPEAPRALFIRECHETNMNLQISVFFSGQFSVINYCDVSTASVSIKCCRSTSHRVHLNSVFRGFVCL</sequence>
<name>A0A9D4Z4N2_ADICA</name>
<dbReference type="Proteomes" id="UP000886520">
    <property type="component" value="Chromosome 25"/>
</dbReference>
<feature type="signal peptide" evidence="1">
    <location>
        <begin position="1"/>
        <end position="24"/>
    </location>
</feature>
<keyword evidence="1" id="KW-0732">Signal</keyword>
<gene>
    <name evidence="2" type="ORF">GOP47_0025985</name>
</gene>
<evidence type="ECO:0000256" key="1">
    <source>
        <dbReference type="SAM" id="SignalP"/>
    </source>
</evidence>
<proteinExistence type="predicted"/>
<accession>A0A9D4Z4N2</accession>
<comment type="caution">
    <text evidence="2">The sequence shown here is derived from an EMBL/GenBank/DDBJ whole genome shotgun (WGS) entry which is preliminary data.</text>
</comment>
<organism evidence="2 3">
    <name type="scientific">Adiantum capillus-veneris</name>
    <name type="common">Maidenhair fern</name>
    <dbReference type="NCBI Taxonomy" id="13818"/>
    <lineage>
        <taxon>Eukaryota</taxon>
        <taxon>Viridiplantae</taxon>
        <taxon>Streptophyta</taxon>
        <taxon>Embryophyta</taxon>
        <taxon>Tracheophyta</taxon>
        <taxon>Polypodiopsida</taxon>
        <taxon>Polypodiidae</taxon>
        <taxon>Polypodiales</taxon>
        <taxon>Pteridineae</taxon>
        <taxon>Pteridaceae</taxon>
        <taxon>Vittarioideae</taxon>
        <taxon>Adiantum</taxon>
    </lineage>
</organism>
<reference evidence="2" key="1">
    <citation type="submission" date="2021-01" db="EMBL/GenBank/DDBJ databases">
        <title>Adiantum capillus-veneris genome.</title>
        <authorList>
            <person name="Fang Y."/>
            <person name="Liao Q."/>
        </authorList>
    </citation>
    <scope>NUCLEOTIDE SEQUENCE</scope>
    <source>
        <strain evidence="2">H3</strain>
        <tissue evidence="2">Leaf</tissue>
    </source>
</reference>
<dbReference type="EMBL" id="JABFUD020000025">
    <property type="protein sequence ID" value="KAI5059666.1"/>
    <property type="molecule type" value="Genomic_DNA"/>
</dbReference>
<dbReference type="AlphaFoldDB" id="A0A9D4Z4N2"/>
<protein>
    <recommendedName>
        <fullName evidence="4">Secreted protein</fullName>
    </recommendedName>
</protein>
<evidence type="ECO:0000313" key="2">
    <source>
        <dbReference type="EMBL" id="KAI5059666.1"/>
    </source>
</evidence>